<feature type="region of interest" description="Disordered" evidence="1">
    <location>
        <begin position="67"/>
        <end position="89"/>
    </location>
</feature>
<dbReference type="InParanoid" id="D5GCD7"/>
<evidence type="ECO:0000313" key="2">
    <source>
        <dbReference type="EMBL" id="CAZ82180.1"/>
    </source>
</evidence>
<evidence type="ECO:0000256" key="1">
    <source>
        <dbReference type="SAM" id="MobiDB-lite"/>
    </source>
</evidence>
<keyword evidence="3" id="KW-1185">Reference proteome</keyword>
<gene>
    <name evidence="2" type="ORF">GSTUM_00005835001</name>
</gene>
<sequence>MGLGDFSPLRELKSIGMTRGGFLGEWLLGGLSVISRCGLWILGWSPACAAAPNLGFDNVFCLHADREGERKDSRWKEGAKQGGDGNYCA</sequence>
<evidence type="ECO:0000313" key="3">
    <source>
        <dbReference type="Proteomes" id="UP000006911"/>
    </source>
</evidence>
<accession>D5GCD7</accession>
<dbReference type="GeneID" id="9184857"/>
<feature type="compositionally biased region" description="Gly residues" evidence="1">
    <location>
        <begin position="80"/>
        <end position="89"/>
    </location>
</feature>
<dbReference type="KEGG" id="tml:GSTUM_00005835001"/>
<proteinExistence type="predicted"/>
<dbReference type="Proteomes" id="UP000006911">
    <property type="component" value="Unassembled WGS sequence"/>
</dbReference>
<dbReference type="HOGENOM" id="CLU_2456395_0_0_1"/>
<reference evidence="2 3" key="1">
    <citation type="journal article" date="2010" name="Nature">
        <title>Perigord black truffle genome uncovers evolutionary origins and mechanisms of symbiosis.</title>
        <authorList>
            <person name="Martin F."/>
            <person name="Kohler A."/>
            <person name="Murat C."/>
            <person name="Balestrini R."/>
            <person name="Coutinho P.M."/>
            <person name="Jaillon O."/>
            <person name="Montanini B."/>
            <person name="Morin E."/>
            <person name="Noel B."/>
            <person name="Percudani R."/>
            <person name="Porcel B."/>
            <person name="Rubini A."/>
            <person name="Amicucci A."/>
            <person name="Amselem J."/>
            <person name="Anthouard V."/>
            <person name="Arcioni S."/>
            <person name="Artiguenave F."/>
            <person name="Aury J.M."/>
            <person name="Ballario P."/>
            <person name="Bolchi A."/>
            <person name="Brenna A."/>
            <person name="Brun A."/>
            <person name="Buee M."/>
            <person name="Cantarel B."/>
            <person name="Chevalier G."/>
            <person name="Couloux A."/>
            <person name="Da Silva C."/>
            <person name="Denoeud F."/>
            <person name="Duplessis S."/>
            <person name="Ghignone S."/>
            <person name="Hilselberger B."/>
            <person name="Iotti M."/>
            <person name="Marcais B."/>
            <person name="Mello A."/>
            <person name="Miranda M."/>
            <person name="Pacioni G."/>
            <person name="Quesneville H."/>
            <person name="Riccioni C."/>
            <person name="Ruotolo R."/>
            <person name="Splivallo R."/>
            <person name="Stocchi V."/>
            <person name="Tisserant E."/>
            <person name="Viscomi A.R."/>
            <person name="Zambonelli A."/>
            <person name="Zampieri E."/>
            <person name="Henrissat B."/>
            <person name="Lebrun M.H."/>
            <person name="Paolocci F."/>
            <person name="Bonfante P."/>
            <person name="Ottonello S."/>
            <person name="Wincker P."/>
        </authorList>
    </citation>
    <scope>NUCLEOTIDE SEQUENCE [LARGE SCALE GENOMIC DNA]</scope>
    <source>
        <strain evidence="2 3">Mel28</strain>
    </source>
</reference>
<protein>
    <submittedName>
        <fullName evidence="2">(Perigord truffle) hypothetical protein</fullName>
    </submittedName>
</protein>
<feature type="compositionally biased region" description="Basic and acidic residues" evidence="1">
    <location>
        <begin position="67"/>
        <end position="79"/>
    </location>
</feature>
<dbReference type="AlphaFoldDB" id="D5GCD7"/>
<organism evidence="2 3">
    <name type="scientific">Tuber melanosporum (strain Mel28)</name>
    <name type="common">Perigord black truffle</name>
    <dbReference type="NCBI Taxonomy" id="656061"/>
    <lineage>
        <taxon>Eukaryota</taxon>
        <taxon>Fungi</taxon>
        <taxon>Dikarya</taxon>
        <taxon>Ascomycota</taxon>
        <taxon>Pezizomycotina</taxon>
        <taxon>Pezizomycetes</taxon>
        <taxon>Pezizales</taxon>
        <taxon>Tuberaceae</taxon>
        <taxon>Tuber</taxon>
    </lineage>
</organism>
<dbReference type="EMBL" id="FN430109">
    <property type="protein sequence ID" value="CAZ82180.1"/>
    <property type="molecule type" value="Genomic_DNA"/>
</dbReference>
<dbReference type="RefSeq" id="XP_002837989.1">
    <property type="nucleotide sequence ID" value="XM_002837943.1"/>
</dbReference>
<name>D5GCD7_TUBMM</name>